<keyword evidence="7 8" id="KW-0472">Membrane</keyword>
<dbReference type="InterPro" id="IPR002523">
    <property type="entry name" value="MgTranspt_CorA/ZnTranspt_ZntB"/>
</dbReference>
<dbReference type="PANTHER" id="PTHR46494:SF1">
    <property type="entry name" value="CORA FAMILY METAL ION TRANSPORTER (EUROFUNG)"/>
    <property type="match status" value="1"/>
</dbReference>
<feature type="transmembrane region" description="Helical" evidence="8">
    <location>
        <begin position="273"/>
        <end position="292"/>
    </location>
</feature>
<dbReference type="Proteomes" id="UP001221366">
    <property type="component" value="Unassembled WGS sequence"/>
</dbReference>
<gene>
    <name evidence="9" type="ORF">PY092_18590</name>
</gene>
<dbReference type="RefSeq" id="WP_163627702.1">
    <property type="nucleotide sequence ID" value="NZ_JARFVB010000021.1"/>
</dbReference>
<accession>A0ABT5Y400</accession>
<keyword evidence="6 8" id="KW-1133">Transmembrane helix</keyword>
<dbReference type="EMBL" id="JARFVB010000021">
    <property type="protein sequence ID" value="MDF0718177.1"/>
    <property type="molecule type" value="Genomic_DNA"/>
</dbReference>
<name>A0ABT5Y400_9FLAO</name>
<evidence type="ECO:0000313" key="10">
    <source>
        <dbReference type="Proteomes" id="UP001221366"/>
    </source>
</evidence>
<proteinExistence type="inferred from homology"/>
<dbReference type="Gene3D" id="3.30.460.20">
    <property type="entry name" value="CorA soluble domain-like"/>
    <property type="match status" value="1"/>
</dbReference>
<dbReference type="SUPFAM" id="SSF143865">
    <property type="entry name" value="CorA soluble domain-like"/>
    <property type="match status" value="1"/>
</dbReference>
<evidence type="ECO:0000256" key="3">
    <source>
        <dbReference type="ARBA" id="ARBA00022448"/>
    </source>
</evidence>
<feature type="transmembrane region" description="Helical" evidence="8">
    <location>
        <begin position="240"/>
        <end position="261"/>
    </location>
</feature>
<protein>
    <submittedName>
        <fullName evidence="9">CorA family divalent cation transporter</fullName>
    </submittedName>
</protein>
<evidence type="ECO:0000256" key="1">
    <source>
        <dbReference type="ARBA" id="ARBA00004651"/>
    </source>
</evidence>
<comment type="caution">
    <text evidence="9">The sequence shown here is derived from an EMBL/GenBank/DDBJ whole genome shotgun (WGS) entry which is preliminary data.</text>
</comment>
<dbReference type="SUPFAM" id="SSF144083">
    <property type="entry name" value="Magnesium transport protein CorA, transmembrane region"/>
    <property type="match status" value="1"/>
</dbReference>
<evidence type="ECO:0000256" key="5">
    <source>
        <dbReference type="ARBA" id="ARBA00022692"/>
    </source>
</evidence>
<keyword evidence="4" id="KW-1003">Cell membrane</keyword>
<reference evidence="9 10" key="1">
    <citation type="submission" date="2023-03" db="EMBL/GenBank/DDBJ databases">
        <title>Muricauda XX sp. nov. and Muricauda XXX sp. nov., two novel species isolated from Okinawa Trough.</title>
        <authorList>
            <person name="Cao W."/>
            <person name="Deng X."/>
        </authorList>
    </citation>
    <scope>NUCLEOTIDE SEQUENCE [LARGE SCALE GENOMIC DNA]</scope>
    <source>
        <strain evidence="9 10">334s03</strain>
    </source>
</reference>
<dbReference type="InterPro" id="IPR045863">
    <property type="entry name" value="CorA_TM1_TM2"/>
</dbReference>
<keyword evidence="5 8" id="KW-0812">Transmembrane</keyword>
<sequence>MNNKQRTATIKEKKYPDFTWVDIQDPSDEEANELATTQGLNPILVKDSLQAGHLPKLEHIEEGYFMILRACTQEVDKPTSINDFSNKIAFFVFRDRLITIHRAEYAFLDSAPSHIKHVDGLVLHIVDNMVDSFQEPVENLSNKIDDMENHIFTKKGSNLTLEQLYFLKSKARIGKKLIGLIQTVINELAVGKGHKSRLQDIKDSLAAHHLLYDEAVEDTNGLLASYLSVTAQKSNDVMKVLTIFSAFFLPLTFIAGIYGMNFDVMPELRWQNGYFYTLGVMVLICLIVFLWFKRKRFF</sequence>
<dbReference type="InterPro" id="IPR045861">
    <property type="entry name" value="CorA_cytoplasmic_dom"/>
</dbReference>
<dbReference type="Pfam" id="PF01544">
    <property type="entry name" value="CorA"/>
    <property type="match status" value="1"/>
</dbReference>
<evidence type="ECO:0000256" key="6">
    <source>
        <dbReference type="ARBA" id="ARBA00022989"/>
    </source>
</evidence>
<keyword evidence="3" id="KW-0813">Transport</keyword>
<evidence type="ECO:0000256" key="8">
    <source>
        <dbReference type="SAM" id="Phobius"/>
    </source>
</evidence>
<comment type="subcellular location">
    <subcellularLocation>
        <location evidence="1">Cell membrane</location>
        <topology evidence="1">Multi-pass membrane protein</topology>
    </subcellularLocation>
</comment>
<dbReference type="Gene3D" id="1.20.58.340">
    <property type="entry name" value="Magnesium transport protein CorA, transmembrane region"/>
    <property type="match status" value="2"/>
</dbReference>
<evidence type="ECO:0000313" key="9">
    <source>
        <dbReference type="EMBL" id="MDF0718177.1"/>
    </source>
</evidence>
<evidence type="ECO:0000256" key="7">
    <source>
        <dbReference type="ARBA" id="ARBA00023136"/>
    </source>
</evidence>
<keyword evidence="10" id="KW-1185">Reference proteome</keyword>
<dbReference type="PANTHER" id="PTHR46494">
    <property type="entry name" value="CORA FAMILY METAL ION TRANSPORTER (EUROFUNG)"/>
    <property type="match status" value="1"/>
</dbReference>
<organism evidence="9 10">
    <name type="scientific">Flagellimonas yonaguniensis</name>
    <dbReference type="NCBI Taxonomy" id="3031325"/>
    <lineage>
        <taxon>Bacteria</taxon>
        <taxon>Pseudomonadati</taxon>
        <taxon>Bacteroidota</taxon>
        <taxon>Flavobacteriia</taxon>
        <taxon>Flavobacteriales</taxon>
        <taxon>Flavobacteriaceae</taxon>
        <taxon>Flagellimonas</taxon>
    </lineage>
</organism>
<evidence type="ECO:0000256" key="4">
    <source>
        <dbReference type="ARBA" id="ARBA00022475"/>
    </source>
</evidence>
<evidence type="ECO:0000256" key="2">
    <source>
        <dbReference type="ARBA" id="ARBA00009765"/>
    </source>
</evidence>
<comment type="similarity">
    <text evidence="2">Belongs to the CorA metal ion transporter (MIT) (TC 1.A.35) family.</text>
</comment>